<gene>
    <name evidence="4" type="ORF">AJ79_04646</name>
</gene>
<evidence type="ECO:0000259" key="3">
    <source>
        <dbReference type="Pfam" id="PF20994"/>
    </source>
</evidence>
<dbReference type="InterPro" id="IPR048743">
    <property type="entry name" value="AME1"/>
</dbReference>
<dbReference type="STRING" id="1447875.A0A2B7XSB1"/>
<evidence type="ECO:0000313" key="4">
    <source>
        <dbReference type="EMBL" id="PGH11849.1"/>
    </source>
</evidence>
<evidence type="ECO:0000256" key="2">
    <source>
        <dbReference type="SAM" id="MobiDB-lite"/>
    </source>
</evidence>
<feature type="compositionally biased region" description="Basic residues" evidence="2">
    <location>
        <begin position="405"/>
        <end position="417"/>
    </location>
</feature>
<dbReference type="Pfam" id="PF20994">
    <property type="entry name" value="CENPU"/>
    <property type="match status" value="1"/>
</dbReference>
<feature type="compositionally biased region" description="Low complexity" evidence="2">
    <location>
        <begin position="485"/>
        <end position="495"/>
    </location>
</feature>
<feature type="compositionally biased region" description="Acidic residues" evidence="2">
    <location>
        <begin position="313"/>
        <end position="326"/>
    </location>
</feature>
<dbReference type="EMBL" id="PDNB01000067">
    <property type="protein sequence ID" value="PGH11849.1"/>
    <property type="molecule type" value="Genomic_DNA"/>
</dbReference>
<reference evidence="4 5" key="1">
    <citation type="submission" date="2017-10" db="EMBL/GenBank/DDBJ databases">
        <title>Comparative genomics in systemic dimorphic fungi from Ajellomycetaceae.</title>
        <authorList>
            <person name="Munoz J.F."/>
            <person name="Mcewen J.G."/>
            <person name="Clay O.K."/>
            <person name="Cuomo C.A."/>
        </authorList>
    </citation>
    <scope>NUCLEOTIDE SEQUENCE [LARGE SCALE GENOMIC DNA]</scope>
    <source>
        <strain evidence="4 5">UAMH5409</strain>
    </source>
</reference>
<feature type="coiled-coil region" evidence="1">
    <location>
        <begin position="621"/>
        <end position="655"/>
    </location>
</feature>
<proteinExistence type="predicted"/>
<feature type="compositionally biased region" description="Polar residues" evidence="2">
    <location>
        <begin position="83"/>
        <end position="100"/>
    </location>
</feature>
<dbReference type="OrthoDB" id="5377952at2759"/>
<organism evidence="4 5">
    <name type="scientific">Helicocarpus griseus UAMH5409</name>
    <dbReference type="NCBI Taxonomy" id="1447875"/>
    <lineage>
        <taxon>Eukaryota</taxon>
        <taxon>Fungi</taxon>
        <taxon>Dikarya</taxon>
        <taxon>Ascomycota</taxon>
        <taxon>Pezizomycotina</taxon>
        <taxon>Eurotiomycetes</taxon>
        <taxon>Eurotiomycetidae</taxon>
        <taxon>Onygenales</taxon>
        <taxon>Ajellomycetaceae</taxon>
        <taxon>Helicocarpus</taxon>
    </lineage>
</organism>
<feature type="region of interest" description="Disordered" evidence="2">
    <location>
        <begin position="1"/>
        <end position="503"/>
    </location>
</feature>
<dbReference type="AlphaFoldDB" id="A0A2B7XSB1"/>
<name>A0A2B7XSB1_9EURO</name>
<feature type="compositionally biased region" description="Low complexity" evidence="2">
    <location>
        <begin position="418"/>
        <end position="429"/>
    </location>
</feature>
<accession>A0A2B7XSB1</accession>
<evidence type="ECO:0000256" key="1">
    <source>
        <dbReference type="SAM" id="Coils"/>
    </source>
</evidence>
<feature type="region of interest" description="Disordered" evidence="2">
    <location>
        <begin position="529"/>
        <end position="549"/>
    </location>
</feature>
<comment type="caution">
    <text evidence="4">The sequence shown here is derived from an EMBL/GenBank/DDBJ whole genome shotgun (WGS) entry which is preliminary data.</text>
</comment>
<feature type="compositionally biased region" description="Basic residues" evidence="2">
    <location>
        <begin position="234"/>
        <end position="253"/>
    </location>
</feature>
<feature type="compositionally biased region" description="Basic residues" evidence="2">
    <location>
        <begin position="337"/>
        <end position="360"/>
    </location>
</feature>
<feature type="compositionally biased region" description="Polar residues" evidence="2">
    <location>
        <begin position="208"/>
        <end position="220"/>
    </location>
</feature>
<feature type="compositionally biased region" description="Basic and acidic residues" evidence="2">
    <location>
        <begin position="176"/>
        <end position="200"/>
    </location>
</feature>
<sequence length="744" mass="83661">MASNREERRLMRQRGAGNRATKEIDFGFGFAFGAPKVQPPTAPAPTAQPELNVPPAQTTSSRKTPTPDKRRLNSPRLSRRTPPGSQNASSSRRNTPRSGGSQRGPRPSVFDIPSDDAPEQGRENKRRRIVPFGSFAEDAALTSESIRNNEVITAEDSTRPLPDAQPGLDVIGKYFAPREPEIEPHAAPIELDRGEDESHPSLKGQPEVQGQESADVTFNRLQEESQSQSPKQSSQRKRRKRKSVVQGPKKQKKPPAVANQSTLGPQPEPEDEPEGEPDIESEPEHEDERELEPESEPEPGLEAEPEHHPENEPAQESEPEEQEVENTEEHTGQTVKQTRRKSKKRKSIAQVPPRHKRRVPRLSDESQEQQAEEQHPGAEDAEDGNAEGENEDEQEHSGPSQQATRSKRKPRRARKAPSRQPQQRQSQPKQPEEEEEEAESENPEPVSSQPQPPQRKQRRQRPAEQQTTEPQPQQQPDEEADNAEEGQQQQQPQRTQRQRQPRGETVPVLIHRFANPSALHNLTEADVAEAPTNDPTQPTSHKHPARTGVNPADVLSQICHETLEKTLSTLETGISRESNSARRAEWTRKRKAVELFGAELEQRLFEISEVLEGNFVLHAQLKREKREVAALRARLMEVRRERGAVEERIEEVRRRFGEEEGERREHDTLNNSLHDLQLAIDRGRRVDDGDEQNASANPAVGLEFMLRAVAQDVSSSAPGAQGGGLLDRVRRFNEQLERAAELLG</sequence>
<evidence type="ECO:0000313" key="5">
    <source>
        <dbReference type="Proteomes" id="UP000223968"/>
    </source>
</evidence>
<feature type="compositionally biased region" description="Low complexity" evidence="2">
    <location>
        <begin position="254"/>
        <end position="265"/>
    </location>
</feature>
<feature type="compositionally biased region" description="Acidic residues" evidence="2">
    <location>
        <begin position="268"/>
        <end position="303"/>
    </location>
</feature>
<feature type="compositionally biased region" description="Acidic residues" evidence="2">
    <location>
        <begin position="379"/>
        <end position="394"/>
    </location>
</feature>
<protein>
    <recommendedName>
        <fullName evidence="3">Inner kinetochore subunit AME1 domain-containing protein</fullName>
    </recommendedName>
</protein>
<dbReference type="Proteomes" id="UP000223968">
    <property type="component" value="Unassembled WGS sequence"/>
</dbReference>
<feature type="domain" description="Inner kinetochore subunit AME1" evidence="3">
    <location>
        <begin position="538"/>
        <end position="738"/>
    </location>
</feature>
<keyword evidence="1" id="KW-0175">Coiled coil</keyword>
<feature type="compositionally biased region" description="Low complexity" evidence="2">
    <location>
        <begin position="463"/>
        <end position="475"/>
    </location>
</feature>
<keyword evidence="5" id="KW-1185">Reference proteome</keyword>
<feature type="compositionally biased region" description="Basic and acidic residues" evidence="2">
    <location>
        <begin position="1"/>
        <end position="10"/>
    </location>
</feature>
<feature type="compositionally biased region" description="Polar residues" evidence="2">
    <location>
        <begin position="55"/>
        <end position="64"/>
    </location>
</feature>
<feature type="compositionally biased region" description="Acidic residues" evidence="2">
    <location>
        <begin position="432"/>
        <end position="442"/>
    </location>
</feature>
<feature type="compositionally biased region" description="Polar residues" evidence="2">
    <location>
        <begin position="142"/>
        <end position="151"/>
    </location>
</feature>